<accession>C6LJB0</accession>
<evidence type="ECO:0000313" key="1">
    <source>
        <dbReference type="EMBL" id="EET59224.1"/>
    </source>
</evidence>
<dbReference type="PANTHER" id="PTHR36848:SF2">
    <property type="entry name" value="SECRETED PROTEIN"/>
    <property type="match status" value="1"/>
</dbReference>
<dbReference type="EMBL" id="ACCL02000020">
    <property type="protein sequence ID" value="EET59224.1"/>
    <property type="molecule type" value="Genomic_DNA"/>
</dbReference>
<dbReference type="InterPro" id="IPR053161">
    <property type="entry name" value="Ulvan_degrading_GH"/>
</dbReference>
<dbReference type="STRING" id="168384.SAMN05660368_03211"/>
<dbReference type="RefSeq" id="WP_006863509.1">
    <property type="nucleotide sequence ID" value="NZ_ACCL02000020.1"/>
</dbReference>
<dbReference type="OrthoDB" id="9761519at2"/>
<dbReference type="eggNOG" id="COG3250">
    <property type="taxonomic scope" value="Bacteria"/>
</dbReference>
<gene>
    <name evidence="1" type="ORF">BRYFOR_08745</name>
</gene>
<sequence length="765" mass="88200">MGTKRTKTSIRFLTFWAINDSLEIGRLKQQLKAMKDYGFQGTVFHPRYYPNDPPYLGSGYLGVLSELILYAKELGMEFWIYDENGWPSGRADGKVMEELGDCICQWLVYQDGRVCKREFHQVNTLSEKAMECFVRITYDGYRNGLDQEAFEYVTGFFSDEVGFLDGHGISMQTGGIPWTDDLPEKYTEKYGETMPEHLEYLFVEKPGYEKMRVRFWELLADILAENYYGRINTWCRTYGKRYAAHLKGEENLFFQISPGGSAFRNLIRVNNPAVDALGRDPGNHYYPRIAASIGRQFGDGNSMAEILGGSGWGLSPEDVEHNIDWLAECGITTYVFHISQYQKNTASIRGDWPPDIPFGVNWRDVFPALFEKLHKRWDDQAEQERPVLIIAPARRVMSTYDPADAMVVNEHNGAGVPDTKSGGCSNRFSEFIEQMYRRGMQFDVAEEWMIERCGTIRNGKFYLNSQAYDLVIYSEECLWEETKKVAEYLRSDLFRSSEVFQWTVKNAGNNQILLKDYDTKIEYHGGNDRKSEPWNILALDVLSKLEVMGEELIPKKKESGEYWYEIPKQIRRRIKRNGFAVIHYEGTAEQPEPLVFLQGEFLVKSTERFQPYGQRQLVTGGSFFLEDYDLTLVDCAHLIESGFPFMRECITLESEFYIGTGQNCKLGAVEHIHAEAAKIYVDGREAGYTWGEEWRVDIPEPGLHTITVDLIPSTYNTYGPHHYYKGDYHTISPAQYEGKKNFADAPNAPEETHTDEWHFVKFGIQ</sequence>
<comment type="caution">
    <text evidence="1">The sequence shown here is derived from an EMBL/GenBank/DDBJ whole genome shotgun (WGS) entry which is preliminary data.</text>
</comment>
<dbReference type="Proteomes" id="UP000005561">
    <property type="component" value="Unassembled WGS sequence"/>
</dbReference>
<proteinExistence type="predicted"/>
<evidence type="ECO:0000313" key="2">
    <source>
        <dbReference type="Proteomes" id="UP000005561"/>
    </source>
</evidence>
<keyword evidence="2" id="KW-1185">Reference proteome</keyword>
<organism evidence="1 2">
    <name type="scientific">Marvinbryantia formatexigens DSM 14469</name>
    <dbReference type="NCBI Taxonomy" id="478749"/>
    <lineage>
        <taxon>Bacteria</taxon>
        <taxon>Bacillati</taxon>
        <taxon>Bacillota</taxon>
        <taxon>Clostridia</taxon>
        <taxon>Lachnospirales</taxon>
        <taxon>Lachnospiraceae</taxon>
        <taxon>Marvinbryantia</taxon>
    </lineage>
</organism>
<dbReference type="AlphaFoldDB" id="C6LJB0"/>
<name>C6LJB0_9FIRM</name>
<reference evidence="1" key="1">
    <citation type="submission" date="2009-07" db="EMBL/GenBank/DDBJ databases">
        <authorList>
            <person name="Weinstock G."/>
            <person name="Sodergren E."/>
            <person name="Clifton S."/>
            <person name="Fulton L."/>
            <person name="Fulton B."/>
            <person name="Courtney L."/>
            <person name="Fronick C."/>
            <person name="Harrison M."/>
            <person name="Strong C."/>
            <person name="Farmer C."/>
            <person name="Delahaunty K."/>
            <person name="Markovic C."/>
            <person name="Hall O."/>
            <person name="Minx P."/>
            <person name="Tomlinson C."/>
            <person name="Mitreva M."/>
            <person name="Nelson J."/>
            <person name="Hou S."/>
            <person name="Wollam A."/>
            <person name="Pepin K.H."/>
            <person name="Johnson M."/>
            <person name="Bhonagiri V."/>
            <person name="Nash W.E."/>
            <person name="Warren W."/>
            <person name="Chinwalla A."/>
            <person name="Mardis E.R."/>
            <person name="Wilson R.K."/>
        </authorList>
    </citation>
    <scope>NUCLEOTIDE SEQUENCE [LARGE SCALE GENOMIC DNA]</scope>
    <source>
        <strain evidence="1">DSM 14469</strain>
    </source>
</reference>
<protein>
    <submittedName>
        <fullName evidence="1">Uncharacterized protein</fullName>
    </submittedName>
</protein>
<dbReference type="PANTHER" id="PTHR36848">
    <property type="entry name" value="DNA-BINDING PROTEIN (PUTATIVE SECRETED PROTEIN)-RELATED"/>
    <property type="match status" value="1"/>
</dbReference>